<keyword evidence="1" id="KW-0732">Signal</keyword>
<evidence type="ECO:0000313" key="2">
    <source>
        <dbReference type="EMBL" id="MDW0115114.1"/>
    </source>
</evidence>
<gene>
    <name evidence="2" type="ORF">QT711_18295</name>
</gene>
<comment type="caution">
    <text evidence="2">The sequence shown here is derived from an EMBL/GenBank/DDBJ whole genome shotgun (WGS) entry which is preliminary data.</text>
</comment>
<keyword evidence="3" id="KW-1185">Reference proteome</keyword>
<name>A0ABU4GDP9_9BACL</name>
<reference evidence="2 3" key="1">
    <citation type="submission" date="2023-06" db="EMBL/GenBank/DDBJ databases">
        <title>Sporosarcina sp. nov., isolated from Korean traditional fermented seafood 'Jeotgal'.</title>
        <authorList>
            <person name="Yang A.I."/>
            <person name="Shin N.-R."/>
        </authorList>
    </citation>
    <scope>NUCLEOTIDE SEQUENCE [LARGE SCALE GENOMIC DNA]</scope>
    <source>
        <strain evidence="2 3">KCTC13119</strain>
    </source>
</reference>
<protein>
    <submittedName>
        <fullName evidence="2">Uncharacterized protein</fullName>
    </submittedName>
</protein>
<dbReference type="EMBL" id="JAUBDI010000030">
    <property type="protein sequence ID" value="MDW0115114.1"/>
    <property type="molecule type" value="Genomic_DNA"/>
</dbReference>
<proteinExistence type="predicted"/>
<feature type="chain" id="PRO_5045136987" evidence="1">
    <location>
        <begin position="26"/>
        <end position="212"/>
    </location>
</feature>
<sequence length="212" mass="24804">MRYRLMTICLLSALITTVLVNSKSAKEVNILSEQPTDLTIYAEKYSDLMQEITQELRINKVRFVLDYAILPDETIEIFIKLPSEEIENRTKIEIEQLVIEVLREKEFNPDQFHLKISSYYETPSDDERSSVRLSYNDLMGNLMQELKKRNHLTFSLEYAITPRHVEVIINLPVDSTENTKLEVEQSAKEVIKRNKYAINDFQITIVSKILTK</sequence>
<feature type="signal peptide" evidence="1">
    <location>
        <begin position="1"/>
        <end position="25"/>
    </location>
</feature>
<evidence type="ECO:0000256" key="1">
    <source>
        <dbReference type="SAM" id="SignalP"/>
    </source>
</evidence>
<accession>A0ABU4GDP9</accession>
<dbReference type="Proteomes" id="UP001282284">
    <property type="component" value="Unassembled WGS sequence"/>
</dbReference>
<evidence type="ECO:0000313" key="3">
    <source>
        <dbReference type="Proteomes" id="UP001282284"/>
    </source>
</evidence>
<organism evidence="2 3">
    <name type="scientific">Sporosarcina saromensis</name>
    <dbReference type="NCBI Taxonomy" id="359365"/>
    <lineage>
        <taxon>Bacteria</taxon>
        <taxon>Bacillati</taxon>
        <taxon>Bacillota</taxon>
        <taxon>Bacilli</taxon>
        <taxon>Bacillales</taxon>
        <taxon>Caryophanaceae</taxon>
        <taxon>Sporosarcina</taxon>
    </lineage>
</organism>